<protein>
    <submittedName>
        <fullName evidence="1">Uncharacterized protein</fullName>
    </submittedName>
</protein>
<sequence length="285" mass="32742">MKVFALIAYDSREKHIDFNITISSLNNCVPAPTAIGIVQSSRVSPCINLIENVNVFNTLNTLNIRPLDVFNIVPELLKKYTCVDEKDVYFWLVTAGNKYPQYSLEEYIKAYPNMDKALHKKIKDTYKDAKYKGTILGLSGLFLRNNPKKQMDMELKCLQNGEDMSLTQERNSIGYVTEHATVDILELNGGIFFNNHVIDYNKFAHIDRNLLNVIPNDLIFSNICSEMLVLRTQIYCHILNHSVFERLGMIKSIDNETKTKLYINGLNELNNKGVNITLWRDSHNI</sequence>
<accession>A0A6C0J7G0</accession>
<dbReference type="AlphaFoldDB" id="A0A6C0J7G0"/>
<name>A0A6C0J7G0_9ZZZZ</name>
<reference evidence="1" key="1">
    <citation type="journal article" date="2020" name="Nature">
        <title>Giant virus diversity and host interactions through global metagenomics.</title>
        <authorList>
            <person name="Schulz F."/>
            <person name="Roux S."/>
            <person name="Paez-Espino D."/>
            <person name="Jungbluth S."/>
            <person name="Walsh D.A."/>
            <person name="Denef V.J."/>
            <person name="McMahon K.D."/>
            <person name="Konstantinidis K.T."/>
            <person name="Eloe-Fadrosh E.A."/>
            <person name="Kyrpides N.C."/>
            <person name="Woyke T."/>
        </authorList>
    </citation>
    <scope>NUCLEOTIDE SEQUENCE</scope>
    <source>
        <strain evidence="1">GVMAG-M-3300025860-20</strain>
    </source>
</reference>
<dbReference type="EMBL" id="MN740329">
    <property type="protein sequence ID" value="QHU00810.1"/>
    <property type="molecule type" value="Genomic_DNA"/>
</dbReference>
<evidence type="ECO:0000313" key="1">
    <source>
        <dbReference type="EMBL" id="QHU00810.1"/>
    </source>
</evidence>
<proteinExistence type="predicted"/>
<organism evidence="1">
    <name type="scientific">viral metagenome</name>
    <dbReference type="NCBI Taxonomy" id="1070528"/>
    <lineage>
        <taxon>unclassified sequences</taxon>
        <taxon>metagenomes</taxon>
        <taxon>organismal metagenomes</taxon>
    </lineage>
</organism>